<feature type="coiled-coil region" evidence="1">
    <location>
        <begin position="378"/>
        <end position="405"/>
    </location>
</feature>
<dbReference type="Pfam" id="PF03190">
    <property type="entry name" value="Thioredox_DsbH"/>
    <property type="match status" value="1"/>
</dbReference>
<dbReference type="EMBL" id="JBHTLD010000056">
    <property type="protein sequence ID" value="MFD1186184.1"/>
    <property type="molecule type" value="Genomic_DNA"/>
</dbReference>
<protein>
    <submittedName>
        <fullName evidence="3">Thioredoxin domain-containing protein</fullName>
    </submittedName>
</protein>
<organism evidence="3 4">
    <name type="scientific">Pontibacter rugosus</name>
    <dbReference type="NCBI Taxonomy" id="1745966"/>
    <lineage>
        <taxon>Bacteria</taxon>
        <taxon>Pseudomonadati</taxon>
        <taxon>Bacteroidota</taxon>
        <taxon>Cytophagia</taxon>
        <taxon>Cytophagales</taxon>
        <taxon>Hymenobacteraceae</taxon>
        <taxon>Pontibacter</taxon>
    </lineage>
</organism>
<dbReference type="RefSeq" id="WP_377525483.1">
    <property type="nucleotide sequence ID" value="NZ_JBHTLD010000056.1"/>
</dbReference>
<comment type="caution">
    <text evidence="3">The sequence shown here is derived from an EMBL/GenBank/DDBJ whole genome shotgun (WGS) entry which is preliminary data.</text>
</comment>
<evidence type="ECO:0000313" key="3">
    <source>
        <dbReference type="EMBL" id="MFD1186184.1"/>
    </source>
</evidence>
<dbReference type="Gene3D" id="1.50.10.20">
    <property type="match status" value="2"/>
</dbReference>
<dbReference type="PANTHER" id="PTHR42899">
    <property type="entry name" value="SPERMATOGENESIS-ASSOCIATED PROTEIN 20"/>
    <property type="match status" value="1"/>
</dbReference>
<dbReference type="SUPFAM" id="SSF52833">
    <property type="entry name" value="Thioredoxin-like"/>
    <property type="match status" value="1"/>
</dbReference>
<dbReference type="PANTHER" id="PTHR42899:SF1">
    <property type="entry name" value="SPERMATOGENESIS-ASSOCIATED PROTEIN 20"/>
    <property type="match status" value="1"/>
</dbReference>
<dbReference type="CDD" id="cd02955">
    <property type="entry name" value="SSP411"/>
    <property type="match status" value="1"/>
</dbReference>
<dbReference type="PIRSF" id="PIRSF006402">
    <property type="entry name" value="UCP006402_thioredoxin"/>
    <property type="match status" value="1"/>
</dbReference>
<evidence type="ECO:0000259" key="2">
    <source>
        <dbReference type="Pfam" id="PF03190"/>
    </source>
</evidence>
<dbReference type="Gene3D" id="3.40.30.10">
    <property type="entry name" value="Glutaredoxin"/>
    <property type="match status" value="1"/>
</dbReference>
<keyword evidence="1" id="KW-0175">Coiled coil</keyword>
<dbReference type="InterPro" id="IPR008928">
    <property type="entry name" value="6-hairpin_glycosidase_sf"/>
</dbReference>
<dbReference type="SUPFAM" id="SSF48208">
    <property type="entry name" value="Six-hairpin glycosidases"/>
    <property type="match status" value="1"/>
</dbReference>
<evidence type="ECO:0000313" key="4">
    <source>
        <dbReference type="Proteomes" id="UP001597094"/>
    </source>
</evidence>
<dbReference type="InterPro" id="IPR024705">
    <property type="entry name" value="Ssp411"/>
</dbReference>
<dbReference type="Proteomes" id="UP001597094">
    <property type="component" value="Unassembled WGS sequence"/>
</dbReference>
<proteinExistence type="predicted"/>
<dbReference type="InterPro" id="IPR036249">
    <property type="entry name" value="Thioredoxin-like_sf"/>
</dbReference>
<evidence type="ECO:0000256" key="1">
    <source>
        <dbReference type="SAM" id="Coils"/>
    </source>
</evidence>
<feature type="domain" description="Spermatogenesis-associated protein 20-like TRX" evidence="2">
    <location>
        <begin position="7"/>
        <end position="162"/>
    </location>
</feature>
<gene>
    <name evidence="3" type="ORF">ACFQ2O_08220</name>
</gene>
<dbReference type="InterPro" id="IPR004879">
    <property type="entry name" value="Ssp411-like_TRX"/>
</dbReference>
<accession>A0ABW3SMT7</accession>
<name>A0ABW3SMT7_9BACT</name>
<sequence length="688" mass="79254">MAADRKPNRLIKESSPYLLQHAYNPVNWYPWGEEALQKAKQEDKPILVSIGYAACHWCHVMEHQSFEQEKIATVMNEHFVCIKVDREERPDVDAVYMDALQAMGVRGGWPLNVFLNSEAKPFYGGTYFPPQQWENLLTNIAEAYQQNRQELNTSAEQFAQHLNVSELDKYGLQKKNFHVSEDDFKLIGYNLSTRFDRKKGGLGEAPKFPMPSNYLFLLRYYSQTSDYTALNQLNLTLREMAYGGIYDQIGGGFSRYSVDDDWLVPHFEKMLYDNGQLISLYAEAYQATRETLYHDVVYETINFVERELMSKEGGFYASLDADSEGVEGKYYTFTKDELHALLGDEEPLFSKYYHATAAGNFEHNQNILHRRISDEDFAKENQLELEVLQEMVQGWKEQLMQVRATRVRPGLDDKTLTSWNALMLKGLADAYYVFGNKHFLELAFRNANFILEHLKTGSKLYRNYKEGKATIDGFLEDYALLSRAFIRLYEVTFDEKWLQEAKALTDYTLNNFFDEKERLFYFTDQRSEKLIARKKEIFDNVVPASNSVMATNLHLLGLYFDEERYTTLSDEMLAKIKDLMIKEPTHLSNWASLYFHNLTPTAEVAIVGPEAAELRAELSAFYLPNMILLGEDTGAGSSIPLLEDKIAINGKTTIYVCYNKTCQLPVHTAAEALEQLRGGQDEPKFPAL</sequence>
<reference evidence="4" key="1">
    <citation type="journal article" date="2019" name="Int. J. Syst. Evol. Microbiol.">
        <title>The Global Catalogue of Microorganisms (GCM) 10K type strain sequencing project: providing services to taxonomists for standard genome sequencing and annotation.</title>
        <authorList>
            <consortium name="The Broad Institute Genomics Platform"/>
            <consortium name="The Broad Institute Genome Sequencing Center for Infectious Disease"/>
            <person name="Wu L."/>
            <person name="Ma J."/>
        </authorList>
    </citation>
    <scope>NUCLEOTIDE SEQUENCE [LARGE SCALE GENOMIC DNA]</scope>
    <source>
        <strain evidence="4">JCM 31319</strain>
    </source>
</reference>
<keyword evidence="4" id="KW-1185">Reference proteome</keyword>